<dbReference type="EMBL" id="VVIW01000045">
    <property type="protein sequence ID" value="NHZ44935.1"/>
    <property type="molecule type" value="Genomic_DNA"/>
</dbReference>
<reference evidence="2 3" key="1">
    <citation type="submission" date="2019-09" db="EMBL/GenBank/DDBJ databases">
        <title>Taxonomy of Antarctic Massilia spp.: description of Massilia rubra sp. nov., Massilia aquatica sp. nov., Massilia mucilaginosa sp. nov., Massilia frigida sp. nov. isolated from streams, lakes and regoliths.</title>
        <authorList>
            <person name="Holochova P."/>
            <person name="Sedlacek I."/>
            <person name="Kralova S."/>
            <person name="Maslanova I."/>
            <person name="Busse H.-J."/>
            <person name="Stankova E."/>
            <person name="Vrbovska V."/>
            <person name="Kovarovic V."/>
            <person name="Bartak M."/>
            <person name="Svec P."/>
            <person name="Pantucek R."/>
        </authorList>
    </citation>
    <scope>NUCLEOTIDE SEQUENCE [LARGE SCALE GENOMIC DNA]</scope>
    <source>
        <strain evidence="2 3">CCM 8693</strain>
    </source>
</reference>
<sequence>MHTARPLADELLAGVIGRLCVINGCTGESNLMTGLRLAHGLPNFTPTLHILAEHFGSTPHEIAFGHTLLPMQRAISAHVGTKREESVVASHVASSNISFRPKVEARSCIECTKADVDAGKPSYWRRVHNMQTVDWCLDHQVPLVRFPLPAFELLPADAIRIYDAVPCLVPSTIAPDSVLGRYAELLKRWLDRNHEVYCQ</sequence>
<name>A0ABX0MJA1_9BURK</name>
<dbReference type="InterPro" id="IPR009492">
    <property type="entry name" value="TniQ"/>
</dbReference>
<evidence type="ECO:0000313" key="3">
    <source>
        <dbReference type="Proteomes" id="UP000819052"/>
    </source>
</evidence>
<gene>
    <name evidence="2" type="ORF">F1609_33025</name>
</gene>
<protein>
    <recommendedName>
        <fullName evidence="1">TniQ domain-containing protein</fullName>
    </recommendedName>
</protein>
<proteinExistence type="predicted"/>
<keyword evidence="3" id="KW-1185">Reference proteome</keyword>
<dbReference type="RefSeq" id="WP_167082076.1">
    <property type="nucleotide sequence ID" value="NZ_VVIW01000045.1"/>
</dbReference>
<evidence type="ECO:0000313" key="2">
    <source>
        <dbReference type="EMBL" id="NHZ44935.1"/>
    </source>
</evidence>
<accession>A0ABX0MJA1</accession>
<organism evidence="2 3">
    <name type="scientific">Massilia aquatica</name>
    <dbReference type="NCBI Taxonomy" id="2609000"/>
    <lineage>
        <taxon>Bacteria</taxon>
        <taxon>Pseudomonadati</taxon>
        <taxon>Pseudomonadota</taxon>
        <taxon>Betaproteobacteria</taxon>
        <taxon>Burkholderiales</taxon>
        <taxon>Oxalobacteraceae</taxon>
        <taxon>Telluria group</taxon>
        <taxon>Massilia</taxon>
    </lineage>
</organism>
<comment type="caution">
    <text evidence="2">The sequence shown here is derived from an EMBL/GenBank/DDBJ whole genome shotgun (WGS) entry which is preliminary data.</text>
</comment>
<evidence type="ECO:0000259" key="1">
    <source>
        <dbReference type="Pfam" id="PF06527"/>
    </source>
</evidence>
<dbReference type="Proteomes" id="UP000819052">
    <property type="component" value="Unassembled WGS sequence"/>
</dbReference>
<dbReference type="Pfam" id="PF06527">
    <property type="entry name" value="TniQ"/>
    <property type="match status" value="1"/>
</dbReference>
<feature type="domain" description="TniQ" evidence="1">
    <location>
        <begin position="4"/>
        <end position="143"/>
    </location>
</feature>